<evidence type="ECO:0000256" key="1">
    <source>
        <dbReference type="SAM" id="MobiDB-lite"/>
    </source>
</evidence>
<dbReference type="PROSITE" id="PS50020">
    <property type="entry name" value="WW_DOMAIN_2"/>
    <property type="match status" value="3"/>
</dbReference>
<name>A0A7J6SI62_PEROL</name>
<gene>
    <name evidence="3" type="ORF">FOZ63_008603</name>
</gene>
<feature type="region of interest" description="Disordered" evidence="1">
    <location>
        <begin position="1"/>
        <end position="59"/>
    </location>
</feature>
<dbReference type="Pfam" id="PF00397">
    <property type="entry name" value="WW"/>
    <property type="match status" value="2"/>
</dbReference>
<dbReference type="EMBL" id="JABANO010018050">
    <property type="protein sequence ID" value="KAF4732447.1"/>
    <property type="molecule type" value="Genomic_DNA"/>
</dbReference>
<evidence type="ECO:0000313" key="3">
    <source>
        <dbReference type="EMBL" id="KAF4732447.1"/>
    </source>
</evidence>
<comment type="caution">
    <text evidence="3">The sequence shown here is derived from an EMBL/GenBank/DDBJ whole genome shotgun (WGS) entry which is preliminary data.</text>
</comment>
<dbReference type="SMART" id="SM00456">
    <property type="entry name" value="WW"/>
    <property type="match status" value="3"/>
</dbReference>
<proteinExistence type="predicted"/>
<dbReference type="CDD" id="cd00201">
    <property type="entry name" value="WW"/>
    <property type="match status" value="2"/>
</dbReference>
<dbReference type="PROSITE" id="PS01159">
    <property type="entry name" value="WW_DOMAIN_1"/>
    <property type="match status" value="2"/>
</dbReference>
<feature type="domain" description="WW" evidence="2">
    <location>
        <begin position="61"/>
        <end position="94"/>
    </location>
</feature>
<feature type="domain" description="WW" evidence="2">
    <location>
        <begin position="21"/>
        <end position="54"/>
    </location>
</feature>
<feature type="non-terminal residue" evidence="3">
    <location>
        <position position="1"/>
    </location>
</feature>
<feature type="non-terminal residue" evidence="3">
    <location>
        <position position="257"/>
    </location>
</feature>
<dbReference type="Gene3D" id="2.20.70.10">
    <property type="match status" value="2"/>
</dbReference>
<accession>A0A7J6SI62</accession>
<dbReference type="InterPro" id="IPR001202">
    <property type="entry name" value="WW_dom"/>
</dbReference>
<dbReference type="PANTHER" id="PTHR11864">
    <property type="entry name" value="PRE-MRNA-PROCESSING PROTEIN PRP40"/>
    <property type="match status" value="1"/>
</dbReference>
<dbReference type="PANTHER" id="PTHR11864:SF0">
    <property type="entry name" value="PRP40 PRE-MRNA PROCESSING FACTOR 40 HOMOLOG A (YEAST)"/>
    <property type="match status" value="1"/>
</dbReference>
<organism evidence="3 4">
    <name type="scientific">Perkinsus olseni</name>
    <name type="common">Perkinsus atlanticus</name>
    <dbReference type="NCBI Taxonomy" id="32597"/>
    <lineage>
        <taxon>Eukaryota</taxon>
        <taxon>Sar</taxon>
        <taxon>Alveolata</taxon>
        <taxon>Perkinsozoa</taxon>
        <taxon>Perkinsea</taxon>
        <taxon>Perkinsida</taxon>
        <taxon>Perkinsidae</taxon>
        <taxon>Perkinsus</taxon>
    </lineage>
</organism>
<evidence type="ECO:0000313" key="4">
    <source>
        <dbReference type="Proteomes" id="UP000553632"/>
    </source>
</evidence>
<feature type="compositionally biased region" description="Polar residues" evidence="1">
    <location>
        <begin position="8"/>
        <end position="23"/>
    </location>
</feature>
<reference evidence="3 4" key="1">
    <citation type="submission" date="2020-04" db="EMBL/GenBank/DDBJ databases">
        <title>Perkinsus olseni comparative genomics.</title>
        <authorList>
            <person name="Bogema D.R."/>
        </authorList>
    </citation>
    <scope>NUCLEOTIDE SEQUENCE [LARGE SCALE GENOMIC DNA]</scope>
    <source>
        <strain evidence="3 4">ATCC PRA-207</strain>
    </source>
</reference>
<dbReference type="InterPro" id="IPR039726">
    <property type="entry name" value="Prp40-like"/>
</dbReference>
<keyword evidence="4" id="KW-1185">Reference proteome</keyword>
<dbReference type="GO" id="GO:0003723">
    <property type="term" value="F:RNA binding"/>
    <property type="evidence" value="ECO:0007669"/>
    <property type="project" value="TreeGrafter"/>
</dbReference>
<dbReference type="SUPFAM" id="SSF51045">
    <property type="entry name" value="WW domain"/>
    <property type="match status" value="2"/>
</dbReference>
<protein>
    <recommendedName>
        <fullName evidence="2">WW domain-containing protein</fullName>
    </recommendedName>
</protein>
<feature type="domain" description="WW" evidence="2">
    <location>
        <begin position="123"/>
        <end position="158"/>
    </location>
</feature>
<evidence type="ECO:0000259" key="2">
    <source>
        <dbReference type="PROSITE" id="PS50020"/>
    </source>
</evidence>
<dbReference type="GO" id="GO:0071004">
    <property type="term" value="C:U2-type prespliceosome"/>
    <property type="evidence" value="ECO:0007669"/>
    <property type="project" value="TreeGrafter"/>
</dbReference>
<dbReference type="GO" id="GO:0005685">
    <property type="term" value="C:U1 snRNP"/>
    <property type="evidence" value="ECO:0007669"/>
    <property type="project" value="TreeGrafter"/>
</dbReference>
<dbReference type="Proteomes" id="UP000553632">
    <property type="component" value="Unassembled WGS sequence"/>
</dbReference>
<dbReference type="InterPro" id="IPR036020">
    <property type="entry name" value="WW_dom_sf"/>
</dbReference>
<dbReference type="AlphaFoldDB" id="A0A7J6SI62"/>
<sequence length="257" mass="27944">GAHGEGSVTESGGANARAGQQQLPEGWEELTAEDGTPYYHQLTTGHTQWEPPTEQSGRAAVDLPEGWEEFKADDGTPYYYNSTTGVTQWETPMTSQGAVPRSSEVEADKEGPTAAEVAVAALKGLPQGWDCVLTPEGRELFFQAGEPGRPSTWSRPVEAMTTEGIAATAATAETAVPRFMKTGPQPEIQVVPEHLIPFITRCTVVTLIPGRYLWASVSKSAYKALNNGQTYIQSDSNGWDYLCTDCEYEYQILGKEF</sequence>
<dbReference type="GO" id="GO:0045292">
    <property type="term" value="P:mRNA cis splicing, via spliceosome"/>
    <property type="evidence" value="ECO:0007669"/>
    <property type="project" value="InterPro"/>
</dbReference>